<gene>
    <name evidence="2" type="ORF">GC250_06790</name>
</gene>
<proteinExistence type="predicted"/>
<dbReference type="RefSeq" id="WP_054838726.1">
    <property type="nucleotide sequence ID" value="NZ_BBBY01000016.1"/>
</dbReference>
<keyword evidence="1" id="KW-0472">Membrane</keyword>
<accession>A0A6A9QPN0</accession>
<comment type="caution">
    <text evidence="2">The sequence shown here is derived from an EMBL/GenBank/DDBJ whole genome shotgun (WGS) entry which is preliminary data.</text>
</comment>
<evidence type="ECO:0000313" key="3">
    <source>
        <dbReference type="Proteomes" id="UP000470772"/>
    </source>
</evidence>
<evidence type="ECO:0008006" key="4">
    <source>
        <dbReference type="Google" id="ProtNLM"/>
    </source>
</evidence>
<feature type="transmembrane region" description="Helical" evidence="1">
    <location>
        <begin position="130"/>
        <end position="151"/>
    </location>
</feature>
<protein>
    <recommendedName>
        <fullName evidence="4">DUF973 family protein</fullName>
    </recommendedName>
</protein>
<feature type="transmembrane region" description="Helical" evidence="1">
    <location>
        <begin position="100"/>
        <end position="118"/>
    </location>
</feature>
<reference evidence="2 3" key="1">
    <citation type="submission" date="2019-10" db="EMBL/GenBank/DDBJ databases">
        <title>Sequencing and Assembly of Multiple Reported Metal-Biooxidizing Members of the Extremely Thermoacidophilic Archaeal Family Sulfolobaceae.</title>
        <authorList>
            <person name="Counts J.A."/>
            <person name="Kelly R.M."/>
        </authorList>
    </citation>
    <scope>NUCLEOTIDE SEQUENCE [LARGE SCALE GENOMIC DNA]</scope>
    <source>
        <strain evidence="2 3">DSM 6482</strain>
    </source>
</reference>
<dbReference type="OrthoDB" id="386760at2157"/>
<keyword evidence="1" id="KW-0812">Transmembrane</keyword>
<evidence type="ECO:0000313" key="2">
    <source>
        <dbReference type="EMBL" id="MUN29141.1"/>
    </source>
</evidence>
<feature type="transmembrane region" description="Helical" evidence="1">
    <location>
        <begin position="27"/>
        <end position="52"/>
    </location>
</feature>
<organism evidence="2 3">
    <name type="scientific">Sulfuracidifex metallicus DSM 6482 = JCM 9184</name>
    <dbReference type="NCBI Taxonomy" id="523847"/>
    <lineage>
        <taxon>Archaea</taxon>
        <taxon>Thermoproteota</taxon>
        <taxon>Thermoprotei</taxon>
        <taxon>Sulfolobales</taxon>
        <taxon>Sulfolobaceae</taxon>
        <taxon>Sulfuracidifex</taxon>
    </lineage>
</organism>
<keyword evidence="3" id="KW-1185">Reference proteome</keyword>
<feature type="transmembrane region" description="Helical" evidence="1">
    <location>
        <begin position="172"/>
        <end position="194"/>
    </location>
</feature>
<evidence type="ECO:0000256" key="1">
    <source>
        <dbReference type="SAM" id="Phobius"/>
    </source>
</evidence>
<sequence>MSPMGHFGHGGGRPLYMRALDVLLSNFVLFIVSILYLAVWVLIPIVIGTPLIASGNGILASVIVGLVLGIALASTLLITQSMVRSSLGGITPTLMRPLSYRTNNSFSITVMIVGAYLIDNLLSSIKLGSLGSIILVIAIILSVSALPESGSGSEIFRKGYEGIRDSFQKDQIFGIILIISAALILVPIINVFFIPYSVILSNMK</sequence>
<dbReference type="AlphaFoldDB" id="A0A6A9QPN0"/>
<feature type="transmembrane region" description="Helical" evidence="1">
    <location>
        <begin position="58"/>
        <end position="79"/>
    </location>
</feature>
<name>A0A6A9QPN0_SULME</name>
<dbReference type="EMBL" id="WGGD01000005">
    <property type="protein sequence ID" value="MUN29141.1"/>
    <property type="molecule type" value="Genomic_DNA"/>
</dbReference>
<dbReference type="Proteomes" id="UP000470772">
    <property type="component" value="Unassembled WGS sequence"/>
</dbReference>
<keyword evidence="1" id="KW-1133">Transmembrane helix</keyword>